<keyword evidence="6" id="KW-0560">Oxidoreductase</keyword>
<protein>
    <recommendedName>
        <fullName evidence="3">[histone H3]-dimethyl-L-lysine(36) demethylase</fullName>
        <ecNumber evidence="3">1.14.11.27</ecNumber>
    </recommendedName>
</protein>
<keyword evidence="10" id="KW-1133">Transmembrane helix</keyword>
<proteinExistence type="predicted"/>
<comment type="subcellular location">
    <subcellularLocation>
        <location evidence="2">Nucleus</location>
    </subcellularLocation>
</comment>
<keyword evidence="7" id="KW-0539">Nucleus</keyword>
<dbReference type="GO" id="GO:0005634">
    <property type="term" value="C:nucleus"/>
    <property type="evidence" value="ECO:0007669"/>
    <property type="project" value="UniProtKB-SubCell"/>
</dbReference>
<sequence>MEDSMVIGGNFLHGLNIGGQLRIYEIEQLTNVPLKFRFPYYERMCWYAGEKYAENIRLTRILFSVMHILAVDPTSLPKFEIEGISALANFLAQQAAKCERDSGSTSEERKWIRSNIPSTLKDPAKLAGTLKRRVRRVLEDAAAPAPPPQVMAEVTPPAPPAEEARPHKVKLKILPPGKISNGSPLPNPAVVTPRPDIEEPVRRPSVTKVTLKVRPPTPPVIVVQKGTKLLLKLLILLVGFLFIGFRLRLR</sequence>
<dbReference type="Gene3D" id="2.60.120.650">
    <property type="entry name" value="Cupin"/>
    <property type="match status" value="1"/>
</dbReference>
<evidence type="ECO:0000256" key="6">
    <source>
        <dbReference type="ARBA" id="ARBA00022964"/>
    </source>
</evidence>
<keyword evidence="4" id="KW-0479">Metal-binding</keyword>
<evidence type="ECO:0000259" key="11">
    <source>
        <dbReference type="Pfam" id="PF17811"/>
    </source>
</evidence>
<evidence type="ECO:0000256" key="10">
    <source>
        <dbReference type="SAM" id="Phobius"/>
    </source>
</evidence>
<dbReference type="GO" id="GO:0046872">
    <property type="term" value="F:metal ion binding"/>
    <property type="evidence" value="ECO:0007669"/>
    <property type="project" value="UniProtKB-KW"/>
</dbReference>
<dbReference type="GO" id="GO:0140680">
    <property type="term" value="F:histone H3K36me/H3K36me2 demethylase activity"/>
    <property type="evidence" value="ECO:0007669"/>
    <property type="project" value="UniProtKB-EC"/>
</dbReference>
<feature type="non-terminal residue" evidence="12">
    <location>
        <position position="250"/>
    </location>
</feature>
<keyword evidence="13" id="KW-1185">Reference proteome</keyword>
<evidence type="ECO:0000256" key="5">
    <source>
        <dbReference type="ARBA" id="ARBA00022853"/>
    </source>
</evidence>
<feature type="transmembrane region" description="Helical" evidence="10">
    <location>
        <begin position="229"/>
        <end position="247"/>
    </location>
</feature>
<accession>A0A432ZYY9</accession>
<dbReference type="AlphaFoldDB" id="A0A432ZYY9"/>
<reference evidence="12 13" key="1">
    <citation type="journal article" date="2018" name="New Phytol.">
        <title>Phylogenomics of Endogonaceae and evolution of mycorrhizas within Mucoromycota.</title>
        <authorList>
            <person name="Chang Y."/>
            <person name="Desiro A."/>
            <person name="Na H."/>
            <person name="Sandor L."/>
            <person name="Lipzen A."/>
            <person name="Clum A."/>
            <person name="Barry K."/>
            <person name="Grigoriev I.V."/>
            <person name="Martin F.M."/>
            <person name="Stajich J.E."/>
            <person name="Smith M.E."/>
            <person name="Bonito G."/>
            <person name="Spatafora J.W."/>
        </authorList>
    </citation>
    <scope>NUCLEOTIDE SEQUENCE [LARGE SCALE GENOMIC DNA]</scope>
    <source>
        <strain evidence="12 13">GMNB39</strain>
    </source>
</reference>
<comment type="catalytic activity">
    <reaction evidence="8">
        <text>N(6),N(6)-dimethyl-L-lysyl(36)-[histone H3] + 2 2-oxoglutarate + 2 O2 = L-lysyl(36)-[histone H3] + 2 formaldehyde + 2 succinate + 2 CO2</text>
        <dbReference type="Rhea" id="RHEA:42032"/>
        <dbReference type="Rhea" id="RHEA-COMP:9785"/>
        <dbReference type="Rhea" id="RHEA-COMP:9787"/>
        <dbReference type="ChEBI" id="CHEBI:15379"/>
        <dbReference type="ChEBI" id="CHEBI:16526"/>
        <dbReference type="ChEBI" id="CHEBI:16810"/>
        <dbReference type="ChEBI" id="CHEBI:16842"/>
        <dbReference type="ChEBI" id="CHEBI:29969"/>
        <dbReference type="ChEBI" id="CHEBI:30031"/>
        <dbReference type="ChEBI" id="CHEBI:61976"/>
        <dbReference type="EC" id="1.14.11.27"/>
    </reaction>
</comment>
<feature type="domain" description="Jumonji helical" evidence="11">
    <location>
        <begin position="15"/>
        <end position="57"/>
    </location>
</feature>
<dbReference type="PANTHER" id="PTHR23123">
    <property type="entry name" value="PHD/F-BOX CONTAINING PROTEIN"/>
    <property type="match status" value="1"/>
</dbReference>
<keyword evidence="10" id="KW-0812">Transmembrane</keyword>
<keyword evidence="5" id="KW-0156">Chromatin regulator</keyword>
<gene>
    <name evidence="12" type="ORF">BC936DRAFT_143567</name>
</gene>
<comment type="cofactor">
    <cofactor evidence="1">
        <name>Fe(2+)</name>
        <dbReference type="ChEBI" id="CHEBI:29033"/>
    </cofactor>
</comment>
<keyword evidence="10" id="KW-0472">Membrane</keyword>
<evidence type="ECO:0000256" key="1">
    <source>
        <dbReference type="ARBA" id="ARBA00001954"/>
    </source>
</evidence>
<keyword evidence="6" id="KW-0223">Dioxygenase</keyword>
<name>A0A432ZYY9_9FUNG</name>
<dbReference type="EMBL" id="RBNI01027384">
    <property type="protein sequence ID" value="RUO95636.1"/>
    <property type="molecule type" value="Genomic_DNA"/>
</dbReference>
<dbReference type="EC" id="1.14.11.27" evidence="3"/>
<evidence type="ECO:0000256" key="9">
    <source>
        <dbReference type="SAM" id="MobiDB-lite"/>
    </source>
</evidence>
<dbReference type="Gene3D" id="1.20.58.1360">
    <property type="match status" value="1"/>
</dbReference>
<dbReference type="Proteomes" id="UP000268093">
    <property type="component" value="Unassembled WGS sequence"/>
</dbReference>
<dbReference type="InterPro" id="IPR041070">
    <property type="entry name" value="JHD"/>
</dbReference>
<evidence type="ECO:0000256" key="2">
    <source>
        <dbReference type="ARBA" id="ARBA00004123"/>
    </source>
</evidence>
<evidence type="ECO:0000256" key="3">
    <source>
        <dbReference type="ARBA" id="ARBA00013246"/>
    </source>
</evidence>
<organism evidence="12 13">
    <name type="scientific">Jimgerdemannia flammicorona</name>
    <dbReference type="NCBI Taxonomy" id="994334"/>
    <lineage>
        <taxon>Eukaryota</taxon>
        <taxon>Fungi</taxon>
        <taxon>Fungi incertae sedis</taxon>
        <taxon>Mucoromycota</taxon>
        <taxon>Mucoromycotina</taxon>
        <taxon>Endogonomycetes</taxon>
        <taxon>Endogonales</taxon>
        <taxon>Endogonaceae</taxon>
        <taxon>Jimgerdemannia</taxon>
    </lineage>
</organism>
<feature type="region of interest" description="Disordered" evidence="9">
    <location>
        <begin position="142"/>
        <end position="199"/>
    </location>
</feature>
<comment type="caution">
    <text evidence="12">The sequence shown here is derived from an EMBL/GenBank/DDBJ whole genome shotgun (WGS) entry which is preliminary data.</text>
</comment>
<evidence type="ECO:0000313" key="13">
    <source>
        <dbReference type="Proteomes" id="UP000268093"/>
    </source>
</evidence>
<evidence type="ECO:0000313" key="12">
    <source>
        <dbReference type="EMBL" id="RUO95636.1"/>
    </source>
</evidence>
<evidence type="ECO:0000256" key="4">
    <source>
        <dbReference type="ARBA" id="ARBA00022723"/>
    </source>
</evidence>
<evidence type="ECO:0000256" key="7">
    <source>
        <dbReference type="ARBA" id="ARBA00023242"/>
    </source>
</evidence>
<dbReference type="InterPro" id="IPR050690">
    <property type="entry name" value="JHDM1_Histone_Demethylase"/>
</dbReference>
<dbReference type="Pfam" id="PF17811">
    <property type="entry name" value="JHD"/>
    <property type="match status" value="1"/>
</dbReference>
<evidence type="ECO:0000256" key="8">
    <source>
        <dbReference type="ARBA" id="ARBA00047915"/>
    </source>
</evidence>
<dbReference type="OrthoDB" id="2436274at2759"/>